<feature type="signal peptide" evidence="2">
    <location>
        <begin position="1"/>
        <end position="23"/>
    </location>
</feature>
<keyword evidence="3" id="KW-0946">Virion</keyword>
<feature type="chain" id="PRO_5001847782" evidence="2">
    <location>
        <begin position="24"/>
        <end position="500"/>
    </location>
</feature>
<accession>A0A089NF61</accession>
<dbReference type="SUPFAM" id="SSF58069">
    <property type="entry name" value="Virus ectodomain"/>
    <property type="match status" value="1"/>
</dbReference>
<evidence type="ECO:0000256" key="2">
    <source>
        <dbReference type="SAM" id="SignalP"/>
    </source>
</evidence>
<dbReference type="EMBL" id="KJ934886">
    <property type="protein sequence ID" value="AIQ85121.1"/>
    <property type="molecule type" value="Genomic_DNA"/>
</dbReference>
<keyword evidence="1" id="KW-0472">Membrane</keyword>
<reference evidence="3" key="1">
    <citation type="journal article" date="2014" name="Proc. Natl. Acad. Sci. U.S.A.">
        <title>Retroviral envelope syncytin capture in an ancestrally diverged mammalian clade for placentation in the primitive Afrotherian tenrecs.</title>
        <authorList>
            <person name="Cornelis G."/>
            <person name="Vernochet C."/>
            <person name="Malicorne S."/>
            <person name="Souquere S."/>
            <person name="Tzika A.C."/>
            <person name="Goodman S.M."/>
            <person name="Catzeflis F."/>
            <person name="Robinson T.J."/>
            <person name="Milinkovitch M.C."/>
            <person name="Pierron G."/>
            <person name="Heidmann O."/>
            <person name="Dupressoir A."/>
            <person name="Heidmann T."/>
        </authorList>
    </citation>
    <scope>NUCLEOTIDE SEQUENCE</scope>
</reference>
<dbReference type="Pfam" id="PF00429">
    <property type="entry name" value="TLV_coat"/>
    <property type="match status" value="1"/>
</dbReference>
<keyword evidence="2" id="KW-0732">Signal</keyword>
<dbReference type="AlphaFoldDB" id="A0A089NF61"/>
<keyword evidence="1" id="KW-1133">Transmembrane helix</keyword>
<keyword evidence="3" id="KW-0261">Viral envelope protein</keyword>
<proteinExistence type="predicted"/>
<evidence type="ECO:0000313" key="3">
    <source>
        <dbReference type="EMBL" id="AIQ85121.1"/>
    </source>
</evidence>
<protein>
    <submittedName>
        <fullName evidence="3">Envelope protein syncytin-Ten1</fullName>
    </submittedName>
</protein>
<sequence length="500" mass="55173">MMSKMKYLIVYLMTTFYWGPGNAQWTTNSLLKMSSIIATGEKLQDCWICHQPPGAQKEGALRLQPISNYTVVPNVTVQENWDPTTYTAFLAPGSKISYSFNITNYYNYTVSNDHVCTKWLLHGIPKDQYHKLKWMGINIKTLTVNSSKECKPDKKHICCYACNPEDTTTKPGWPCTPSSRESVCRLAFPCASSWSLLPNQHPAVTQASKQCSKGEAHPACSLYSHPYPAGMLPFPGGNRAINVWLTQANQSLATLTPTQVLCAPTGFIWICGSNPLPKSSNSTPITSDQVRATFCLAPWIHQGECTLGYFGVSTSSIQIYRSKHLGYGRSKRALGLILAGIGAAIGFLAPWGGFAYHEATLRNLTQTVKNIAMSTGKALESQQRSLDSLANVVLDNRIALDFLLAEQGGVCAIANTSCCVYINSSGVVEMNVKKIYQAADWLHEYNQQKGSQDIWNSIKAALPTLSWFLPLIGPVISIFLLVLFGAFLFNMIIKFVSSRM</sequence>
<dbReference type="Gene3D" id="1.10.287.210">
    <property type="match status" value="1"/>
</dbReference>
<name>A0A089NF61_9EUTH</name>
<keyword evidence="1" id="KW-0812">Transmembrane</keyword>
<feature type="transmembrane region" description="Helical" evidence="1">
    <location>
        <begin position="467"/>
        <end position="493"/>
    </location>
</feature>
<evidence type="ECO:0000256" key="1">
    <source>
        <dbReference type="SAM" id="Phobius"/>
    </source>
</evidence>
<dbReference type="PANTHER" id="PTHR10424:SF74">
    <property type="entry name" value="ENDOGENOUS RETROVIRUS GROUP V MEMBER 2 ENV POLYPROTEIN"/>
    <property type="match status" value="1"/>
</dbReference>
<dbReference type="PANTHER" id="PTHR10424">
    <property type="entry name" value="VIRAL ENVELOPE PROTEIN"/>
    <property type="match status" value="1"/>
</dbReference>
<organism evidence="3">
    <name type="scientific">Oryzorictes tetradactylus</name>
    <name type="common">four-toed rice tenrec</name>
    <dbReference type="NCBI Taxonomy" id="1548221"/>
    <lineage>
        <taxon>Eukaryota</taxon>
        <taxon>Metazoa</taxon>
        <taxon>Chordata</taxon>
        <taxon>Craniata</taxon>
        <taxon>Vertebrata</taxon>
        <taxon>Euteleostomi</taxon>
        <taxon>Mammalia</taxon>
        <taxon>Eutheria</taxon>
        <taxon>Afrotheria</taxon>
        <taxon>Tenrecidae</taxon>
        <taxon>Oryzorictinae</taxon>
        <taxon>Oryzorictes</taxon>
    </lineage>
</organism>
<dbReference type="InterPro" id="IPR018154">
    <property type="entry name" value="TLV/ENV_coat_polyprotein"/>
</dbReference>